<organism evidence="7 8">
    <name type="scientific">Camelimonas abortus</name>
    <dbReference type="NCBI Taxonomy" id="1017184"/>
    <lineage>
        <taxon>Bacteria</taxon>
        <taxon>Pseudomonadati</taxon>
        <taxon>Pseudomonadota</taxon>
        <taxon>Alphaproteobacteria</taxon>
        <taxon>Hyphomicrobiales</taxon>
        <taxon>Chelatococcaceae</taxon>
        <taxon>Camelimonas</taxon>
    </lineage>
</organism>
<keyword evidence="8" id="KW-1185">Reference proteome</keyword>
<dbReference type="InterPro" id="IPR028082">
    <property type="entry name" value="Peripla_BP_I"/>
</dbReference>
<dbReference type="RefSeq" id="WP_376828880.1">
    <property type="nucleotide sequence ID" value="NZ_JBHLWR010000004.1"/>
</dbReference>
<accession>A0ABV7LHL8</accession>
<keyword evidence="4" id="KW-0029">Amino-acid transport</keyword>
<gene>
    <name evidence="7" type="ORF">ACFOEX_12210</name>
</gene>
<evidence type="ECO:0000256" key="3">
    <source>
        <dbReference type="ARBA" id="ARBA00022729"/>
    </source>
</evidence>
<dbReference type="InterPro" id="IPR028081">
    <property type="entry name" value="Leu-bd"/>
</dbReference>
<dbReference type="PANTHER" id="PTHR30483">
    <property type="entry name" value="LEUCINE-SPECIFIC-BINDING PROTEIN"/>
    <property type="match status" value="1"/>
</dbReference>
<feature type="signal peptide" evidence="5">
    <location>
        <begin position="1"/>
        <end position="29"/>
    </location>
</feature>
<dbReference type="Gene3D" id="3.40.50.2300">
    <property type="match status" value="2"/>
</dbReference>
<evidence type="ECO:0000313" key="7">
    <source>
        <dbReference type="EMBL" id="MFC3267109.1"/>
    </source>
</evidence>
<keyword evidence="3 5" id="KW-0732">Signal</keyword>
<sequence length="408" mass="42459">MLRAMFTRRAIVGAAIAAVAAGVAPAAYATGAAPAPIRIGLLAPFSGSGGPYGKEEEEAARAAVALVNEAGGVLGRRLELVVADDETQPTAGVAAARKLIDVDHVAAITGVWSSAVALAVKPIAIEKGVVLTTNGSADEITQGDNRNLVWRFQTNGRDWGEAFARAMLKDGRKTASVLVLQTPFTLSTIRPFVDAFTAGGGKVLAEIPFNPGQPSCRVEVDRAIRGEPDAIFVAAYVNELSAVAKEAYRNGYEGVIYAYGNAAGSNGQFVANVGREVAEGVHHTQHVPVDRSEAYDIYLARIGRPAGTVMSFGAQVFDQIVTLALAMELAGSTDGAAVGAAMPRVVNADAPSIGDPAKALAAARAKQPFRYAGAASDFRFAPNGDQTNLAYGHFVIRNGESVLVDVIR</sequence>
<evidence type="ECO:0000256" key="5">
    <source>
        <dbReference type="SAM" id="SignalP"/>
    </source>
</evidence>
<dbReference type="Pfam" id="PF13458">
    <property type="entry name" value="Peripla_BP_6"/>
    <property type="match status" value="1"/>
</dbReference>
<protein>
    <submittedName>
        <fullName evidence="7">ABC transporter substrate-binding protein</fullName>
    </submittedName>
</protein>
<name>A0ABV7LHL8_9HYPH</name>
<reference evidence="8" key="1">
    <citation type="journal article" date="2019" name="Int. J. Syst. Evol. Microbiol.">
        <title>The Global Catalogue of Microorganisms (GCM) 10K type strain sequencing project: providing services to taxonomists for standard genome sequencing and annotation.</title>
        <authorList>
            <consortium name="The Broad Institute Genomics Platform"/>
            <consortium name="The Broad Institute Genome Sequencing Center for Infectious Disease"/>
            <person name="Wu L."/>
            <person name="Ma J."/>
        </authorList>
    </citation>
    <scope>NUCLEOTIDE SEQUENCE [LARGE SCALE GENOMIC DNA]</scope>
    <source>
        <strain evidence="8">CCM 7941</strain>
    </source>
</reference>
<dbReference type="PROSITE" id="PS51318">
    <property type="entry name" value="TAT"/>
    <property type="match status" value="1"/>
</dbReference>
<dbReference type="PANTHER" id="PTHR30483:SF6">
    <property type="entry name" value="PERIPLASMIC BINDING PROTEIN OF ABC TRANSPORTER FOR NATURAL AMINO ACIDS"/>
    <property type="match status" value="1"/>
</dbReference>
<evidence type="ECO:0000256" key="4">
    <source>
        <dbReference type="ARBA" id="ARBA00022970"/>
    </source>
</evidence>
<comment type="caution">
    <text evidence="7">The sequence shown here is derived from an EMBL/GenBank/DDBJ whole genome shotgun (WGS) entry which is preliminary data.</text>
</comment>
<keyword evidence="2" id="KW-0813">Transport</keyword>
<evidence type="ECO:0000256" key="1">
    <source>
        <dbReference type="ARBA" id="ARBA00010062"/>
    </source>
</evidence>
<evidence type="ECO:0000256" key="2">
    <source>
        <dbReference type="ARBA" id="ARBA00022448"/>
    </source>
</evidence>
<evidence type="ECO:0000313" key="8">
    <source>
        <dbReference type="Proteomes" id="UP001595536"/>
    </source>
</evidence>
<evidence type="ECO:0000259" key="6">
    <source>
        <dbReference type="Pfam" id="PF13458"/>
    </source>
</evidence>
<feature type="chain" id="PRO_5047184762" evidence="5">
    <location>
        <begin position="30"/>
        <end position="408"/>
    </location>
</feature>
<dbReference type="SUPFAM" id="SSF53822">
    <property type="entry name" value="Periplasmic binding protein-like I"/>
    <property type="match status" value="1"/>
</dbReference>
<dbReference type="InterPro" id="IPR000709">
    <property type="entry name" value="Leu_Ile_Val-bd"/>
</dbReference>
<proteinExistence type="inferred from homology"/>
<dbReference type="InterPro" id="IPR006311">
    <property type="entry name" value="TAT_signal"/>
</dbReference>
<dbReference type="InterPro" id="IPR051010">
    <property type="entry name" value="BCAA_transport"/>
</dbReference>
<dbReference type="PRINTS" id="PR00337">
    <property type="entry name" value="LEUILEVALBP"/>
</dbReference>
<dbReference type="Proteomes" id="UP001595536">
    <property type="component" value="Unassembled WGS sequence"/>
</dbReference>
<dbReference type="EMBL" id="JBHRUV010000079">
    <property type="protein sequence ID" value="MFC3267109.1"/>
    <property type="molecule type" value="Genomic_DNA"/>
</dbReference>
<comment type="similarity">
    <text evidence="1">Belongs to the leucine-binding protein family.</text>
</comment>
<feature type="domain" description="Leucine-binding protein" evidence="6">
    <location>
        <begin position="36"/>
        <end position="370"/>
    </location>
</feature>